<evidence type="ECO:0000313" key="1">
    <source>
        <dbReference type="EMBL" id="MDQ7251110.1"/>
    </source>
</evidence>
<reference evidence="2" key="1">
    <citation type="submission" date="2023-08" db="EMBL/GenBank/DDBJ databases">
        <title>Rhodospirillaceae gen. nov., a novel taxon isolated from the Yangtze River Yuezi River estuary sludge.</title>
        <authorList>
            <person name="Ruan L."/>
        </authorList>
    </citation>
    <scope>NUCLEOTIDE SEQUENCE [LARGE SCALE GENOMIC DNA]</scope>
    <source>
        <strain evidence="2">R-7</strain>
    </source>
</reference>
<dbReference type="RefSeq" id="WP_379961157.1">
    <property type="nucleotide sequence ID" value="NZ_JAUYVI010000009.1"/>
</dbReference>
<keyword evidence="1" id="KW-0456">Lyase</keyword>
<dbReference type="EMBL" id="JAUYVI010000009">
    <property type="protein sequence ID" value="MDQ7251110.1"/>
    <property type="molecule type" value="Genomic_DNA"/>
</dbReference>
<organism evidence="1 2">
    <name type="scientific">Dongia sedimenti</name>
    <dbReference type="NCBI Taxonomy" id="3064282"/>
    <lineage>
        <taxon>Bacteria</taxon>
        <taxon>Pseudomonadati</taxon>
        <taxon>Pseudomonadota</taxon>
        <taxon>Alphaproteobacteria</taxon>
        <taxon>Rhodospirillales</taxon>
        <taxon>Dongiaceae</taxon>
        <taxon>Dongia</taxon>
    </lineage>
</organism>
<evidence type="ECO:0000313" key="2">
    <source>
        <dbReference type="Proteomes" id="UP001230156"/>
    </source>
</evidence>
<accession>A0ABU0YTR5</accession>
<sequence>MEGATASGPHEPTLPPEQQARRRWMSVLARASAAALEDALSTLRGAIGALPSHRLIRRPEIGMAMVRGRAGGTGRAFNLGEITMTRCTLQTADGFVGSSYVAGRDQRQAELAALLDALLQDPARRDRILSLVIEPLARAQAQQRDRRVARSAPTRVDFFTVVRGEDRA</sequence>
<dbReference type="NCBIfam" id="TIGR03293">
    <property type="entry name" value="PhnG_redo"/>
    <property type="match status" value="1"/>
</dbReference>
<keyword evidence="2" id="KW-1185">Reference proteome</keyword>
<comment type="caution">
    <text evidence="1">The sequence shown here is derived from an EMBL/GenBank/DDBJ whole genome shotgun (WGS) entry which is preliminary data.</text>
</comment>
<dbReference type="Proteomes" id="UP001230156">
    <property type="component" value="Unassembled WGS sequence"/>
</dbReference>
<protein>
    <submittedName>
        <fullName evidence="1">Phosphonate C-P lyase system protein PhnG</fullName>
    </submittedName>
</protein>
<dbReference type="GO" id="GO:0016829">
    <property type="term" value="F:lyase activity"/>
    <property type="evidence" value="ECO:0007669"/>
    <property type="project" value="UniProtKB-KW"/>
</dbReference>
<dbReference type="InterPro" id="IPR009609">
    <property type="entry name" value="Phosphonate_metab_PhnG"/>
</dbReference>
<dbReference type="Pfam" id="PF06754">
    <property type="entry name" value="PhnG"/>
    <property type="match status" value="1"/>
</dbReference>
<name>A0ABU0YTR5_9PROT</name>
<proteinExistence type="predicted"/>
<gene>
    <name evidence="1" type="primary">phnG</name>
    <name evidence="1" type="ORF">Q8A70_25715</name>
</gene>